<evidence type="ECO:0000313" key="2">
    <source>
        <dbReference type="EMBL" id="RRT51971.1"/>
    </source>
</evidence>
<sequence>MEQRDHVARKGSRSDNRGDRRCKRAAAIAGDVGGGMDYGGWEEKEEGSGEGLATAGCVLSRAGRRQWQGGEEGSSVGISVAEEGAAGQRLLFIGSSLQEYSFHSALMLPHQQYLLQRFKQKHCLLKNLPFKDVKMGKDKQMLSSCLTLGM</sequence>
<accession>A0A426YJN5</accession>
<evidence type="ECO:0000313" key="3">
    <source>
        <dbReference type="Proteomes" id="UP000287651"/>
    </source>
</evidence>
<reference evidence="2 3" key="1">
    <citation type="journal article" date="2014" name="Agronomy (Basel)">
        <title>A Draft Genome Sequence for Ensete ventricosum, the Drought-Tolerant Tree Against Hunger.</title>
        <authorList>
            <person name="Harrison J."/>
            <person name="Moore K.A."/>
            <person name="Paszkiewicz K."/>
            <person name="Jones T."/>
            <person name="Grant M."/>
            <person name="Ambacheew D."/>
            <person name="Muzemil S."/>
            <person name="Studholme D.J."/>
        </authorList>
    </citation>
    <scope>NUCLEOTIDE SEQUENCE [LARGE SCALE GENOMIC DNA]</scope>
</reference>
<evidence type="ECO:0000256" key="1">
    <source>
        <dbReference type="SAM" id="MobiDB-lite"/>
    </source>
</evidence>
<organism evidence="2 3">
    <name type="scientific">Ensete ventricosum</name>
    <name type="common">Abyssinian banana</name>
    <name type="synonym">Musa ensete</name>
    <dbReference type="NCBI Taxonomy" id="4639"/>
    <lineage>
        <taxon>Eukaryota</taxon>
        <taxon>Viridiplantae</taxon>
        <taxon>Streptophyta</taxon>
        <taxon>Embryophyta</taxon>
        <taxon>Tracheophyta</taxon>
        <taxon>Spermatophyta</taxon>
        <taxon>Magnoliopsida</taxon>
        <taxon>Liliopsida</taxon>
        <taxon>Zingiberales</taxon>
        <taxon>Musaceae</taxon>
        <taxon>Ensete</taxon>
    </lineage>
</organism>
<protein>
    <submittedName>
        <fullName evidence="2">Uncharacterized protein</fullName>
    </submittedName>
</protein>
<dbReference type="Proteomes" id="UP000287651">
    <property type="component" value="Unassembled WGS sequence"/>
</dbReference>
<feature type="compositionally biased region" description="Basic and acidic residues" evidence="1">
    <location>
        <begin position="1"/>
        <end position="19"/>
    </location>
</feature>
<comment type="caution">
    <text evidence="2">The sequence shown here is derived from an EMBL/GenBank/DDBJ whole genome shotgun (WGS) entry which is preliminary data.</text>
</comment>
<gene>
    <name evidence="2" type="ORF">B296_00039849</name>
</gene>
<dbReference type="AlphaFoldDB" id="A0A426YJN5"/>
<dbReference type="EMBL" id="AMZH03011934">
    <property type="protein sequence ID" value="RRT51971.1"/>
    <property type="molecule type" value="Genomic_DNA"/>
</dbReference>
<proteinExistence type="predicted"/>
<name>A0A426YJN5_ENSVE</name>
<feature type="region of interest" description="Disordered" evidence="1">
    <location>
        <begin position="1"/>
        <end position="22"/>
    </location>
</feature>